<accession>A0ABR8CIM6</accession>
<proteinExistence type="predicted"/>
<dbReference type="Gene3D" id="2.60.40.1190">
    <property type="match status" value="1"/>
</dbReference>
<organism evidence="1 2">
    <name type="scientific">Anabaena subtropica FACHB-260</name>
    <dbReference type="NCBI Taxonomy" id="2692884"/>
    <lineage>
        <taxon>Bacteria</taxon>
        <taxon>Bacillati</taxon>
        <taxon>Cyanobacteriota</taxon>
        <taxon>Cyanophyceae</taxon>
        <taxon>Nostocales</taxon>
        <taxon>Nostocaceae</taxon>
        <taxon>Anabaena</taxon>
    </lineage>
</organism>
<name>A0ABR8CIM6_9NOST</name>
<comment type="caution">
    <text evidence="1">The sequence shown here is derived from an EMBL/GenBank/DDBJ whole genome shotgun (WGS) entry which is preliminary data.</text>
</comment>
<dbReference type="EMBL" id="JACJRF010000001">
    <property type="protein sequence ID" value="MBD2342626.1"/>
    <property type="molecule type" value="Genomic_DNA"/>
</dbReference>
<dbReference type="RefSeq" id="WP_190405114.1">
    <property type="nucleotide sequence ID" value="NZ_JACJRF010000001.1"/>
</dbReference>
<evidence type="ECO:0000313" key="1">
    <source>
        <dbReference type="EMBL" id="MBD2342626.1"/>
    </source>
</evidence>
<dbReference type="CDD" id="cd09627">
    <property type="entry name" value="DOMON_murB_like"/>
    <property type="match status" value="1"/>
</dbReference>
<reference evidence="1 2" key="1">
    <citation type="journal article" date="2020" name="ISME J.">
        <title>Comparative genomics reveals insights into cyanobacterial evolution and habitat adaptation.</title>
        <authorList>
            <person name="Chen M.Y."/>
            <person name="Teng W.K."/>
            <person name="Zhao L."/>
            <person name="Hu C.X."/>
            <person name="Zhou Y.K."/>
            <person name="Han B.P."/>
            <person name="Song L.R."/>
            <person name="Shu W.S."/>
        </authorList>
    </citation>
    <scope>NUCLEOTIDE SEQUENCE [LARGE SCALE GENOMIC DNA]</scope>
    <source>
        <strain evidence="1 2">FACHB-260</strain>
    </source>
</reference>
<evidence type="ECO:0000313" key="2">
    <source>
        <dbReference type="Proteomes" id="UP000607281"/>
    </source>
</evidence>
<protein>
    <submittedName>
        <fullName evidence="1">DOMON-like domain-containing protein</fullName>
    </submittedName>
</protein>
<dbReference type="Proteomes" id="UP000607281">
    <property type="component" value="Unassembled WGS sequence"/>
</dbReference>
<keyword evidence="2" id="KW-1185">Reference proteome</keyword>
<sequence>MSQQTFSLQPFPSAEILPDVKITGNISRKDNQLAINYQLVGDLKQIIIAQPSNTPARKDELWQDTCFEFFLGIQNSQRYWEFNLSPAGNWNVYHFDGYRQGMQEEKAFTRLPFKIEQQTDSLALALNFNLPQIITVEQILEVSITTVIKHKDGGVSYWALAHRGVEADFHLRDSFIIELSPD</sequence>
<gene>
    <name evidence="1" type="ORF">H6G18_00495</name>
</gene>